<proteinExistence type="predicted"/>
<evidence type="ECO:0000313" key="3">
    <source>
        <dbReference type="EMBL" id="TSJ73147.1"/>
    </source>
</evidence>
<dbReference type="Gene3D" id="1.25.40.10">
    <property type="entry name" value="Tetratricopeptide repeat domain"/>
    <property type="match status" value="2"/>
</dbReference>
<dbReference type="PROSITE" id="PS50005">
    <property type="entry name" value="TPR"/>
    <property type="match status" value="1"/>
</dbReference>
<dbReference type="Proteomes" id="UP000315145">
    <property type="component" value="Unassembled WGS sequence"/>
</dbReference>
<accession>A0A5M7AWR1</accession>
<evidence type="ECO:0000256" key="1">
    <source>
        <dbReference type="PROSITE-ProRule" id="PRU00339"/>
    </source>
</evidence>
<organism evidence="2 5">
    <name type="scientific">Algibacter amylolyticus</name>
    <dbReference type="NCBI Taxonomy" id="1608400"/>
    <lineage>
        <taxon>Bacteria</taxon>
        <taxon>Pseudomonadati</taxon>
        <taxon>Bacteroidota</taxon>
        <taxon>Flavobacteriia</taxon>
        <taxon>Flavobacteriales</taxon>
        <taxon>Flavobacteriaceae</taxon>
        <taxon>Algibacter</taxon>
    </lineage>
</organism>
<evidence type="ECO:0000313" key="4">
    <source>
        <dbReference type="Proteomes" id="UP000315145"/>
    </source>
</evidence>
<dbReference type="OrthoDB" id="1523318at2"/>
<dbReference type="SUPFAM" id="SSF48452">
    <property type="entry name" value="TPR-like"/>
    <property type="match status" value="1"/>
</dbReference>
<dbReference type="SMART" id="SM00028">
    <property type="entry name" value="TPR"/>
    <property type="match status" value="2"/>
</dbReference>
<comment type="caution">
    <text evidence="2">The sequence shown here is derived from an EMBL/GenBank/DDBJ whole genome shotgun (WGS) entry which is preliminary data.</text>
</comment>
<dbReference type="InterPro" id="IPR019734">
    <property type="entry name" value="TPR_rpt"/>
</dbReference>
<protein>
    <submittedName>
        <fullName evidence="2">Uncharacterized protein</fullName>
    </submittedName>
</protein>
<dbReference type="InterPro" id="IPR011990">
    <property type="entry name" value="TPR-like_helical_dom_sf"/>
</dbReference>
<dbReference type="EMBL" id="VWRS01000010">
    <property type="protein sequence ID" value="KAA5821863.1"/>
    <property type="molecule type" value="Genomic_DNA"/>
</dbReference>
<keyword evidence="4" id="KW-1185">Reference proteome</keyword>
<sequence length="287" mass="33757">MPNFLFMEKLNFFRNFLCAICLMSASCLYAHGSLSKRIKEKTIEIGKHPKNAILYFERGFLYQQHEEFNKAIKDYLKSEKLGNSSNLLNYRKAQSYFKKNKFKQALEASKVYLKKDSVDVKINKLHAQILIQLKDYQEALKYYGYFINNTIDINPDDVIEYSQIYLALNSNDYPKALEVIQSGLNKLGKNTFALQLQKLEYLEASLKIEEAIEQYNYFILSTDRREFWYYNKAKYLFDNKRVEGSKIALQQAKTAIVLLNEKFRNTLAIKKLQNEINTLENKLSNEN</sequence>
<reference evidence="3 4" key="2">
    <citation type="submission" date="2019-07" db="EMBL/GenBank/DDBJ databases">
        <title>Algibacter marinivivus sp. nov., isolated from the surface of a marine red alga.</title>
        <authorList>
            <person name="Zhong X."/>
            <person name="Xu W."/>
            <person name="Zhang Y."/>
            <person name="Zhang Q."/>
            <person name="Du Z."/>
        </authorList>
    </citation>
    <scope>NUCLEOTIDE SEQUENCE [LARGE SCALE GENOMIC DNA]</scope>
    <source>
        <strain evidence="3 4">RU-4-M-4</strain>
    </source>
</reference>
<dbReference type="Pfam" id="PF12895">
    <property type="entry name" value="ANAPC3"/>
    <property type="match status" value="1"/>
</dbReference>
<evidence type="ECO:0000313" key="5">
    <source>
        <dbReference type="Proteomes" id="UP000322315"/>
    </source>
</evidence>
<keyword evidence="1" id="KW-0802">TPR repeat</keyword>
<evidence type="ECO:0000313" key="2">
    <source>
        <dbReference type="EMBL" id="KAA5821863.1"/>
    </source>
</evidence>
<dbReference type="AlphaFoldDB" id="A0A5M7AWR1"/>
<name>A0A5M7AWR1_9FLAO</name>
<gene>
    <name evidence="2" type="ORF">F2B50_15260</name>
    <name evidence="3" type="ORF">FPF71_15260</name>
</gene>
<reference evidence="2 5" key="1">
    <citation type="journal article" date="2015" name="Int. J. Syst. Evol. Microbiol.">
        <title>Algibacter amylolyticus sp. nov., isolated from intertidal sediment.</title>
        <authorList>
            <person name="Zhang D.C."/>
            <person name="Wu J."/>
            <person name="Neuner K."/>
            <person name="Yao J."/>
            <person name="Margesin R."/>
        </authorList>
    </citation>
    <scope>NUCLEOTIDE SEQUENCE [LARGE SCALE GENOMIC DNA]</scope>
    <source>
        <strain evidence="2 5">RU-4-M-4</strain>
    </source>
</reference>
<feature type="repeat" description="TPR" evidence="1">
    <location>
        <begin position="52"/>
        <end position="85"/>
    </location>
</feature>
<reference evidence="2" key="3">
    <citation type="submission" date="2019-09" db="EMBL/GenBank/DDBJ databases">
        <authorList>
            <person name="Zhang D.-C."/>
        </authorList>
    </citation>
    <scope>NUCLEOTIDE SEQUENCE</scope>
    <source>
        <strain evidence="2">RU-4-M-4</strain>
    </source>
</reference>
<dbReference type="Proteomes" id="UP000322315">
    <property type="component" value="Unassembled WGS sequence"/>
</dbReference>
<dbReference type="EMBL" id="VMBF01000010">
    <property type="protein sequence ID" value="TSJ73147.1"/>
    <property type="molecule type" value="Genomic_DNA"/>
</dbReference>